<organism evidence="1">
    <name type="scientific">Harvfovirus sp</name>
    <dbReference type="NCBI Taxonomy" id="2487768"/>
    <lineage>
        <taxon>Viruses</taxon>
        <taxon>Varidnaviria</taxon>
        <taxon>Bamfordvirae</taxon>
        <taxon>Nucleocytoviricota</taxon>
        <taxon>Megaviricetes</taxon>
        <taxon>Imitervirales</taxon>
        <taxon>Mimiviridae</taxon>
        <taxon>Klosneuvirinae</taxon>
    </lineage>
</organism>
<sequence length="97" mass="11184">MLFGSLGQLVLFKEIMIATEYPRSSIKVYLVYNSNYNIYMARGATMRITFSEYSTICYSHCTPRSLICFITKSVSDIQIEFTPYMARGATMRITFSE</sequence>
<proteinExistence type="predicted"/>
<name>A0A3G5A297_9VIRU</name>
<reference evidence="1" key="1">
    <citation type="submission" date="2018-10" db="EMBL/GenBank/DDBJ databases">
        <title>Hidden diversity of soil giant viruses.</title>
        <authorList>
            <person name="Schulz F."/>
            <person name="Alteio L."/>
            <person name="Goudeau D."/>
            <person name="Ryan E.M."/>
            <person name="Malmstrom R.R."/>
            <person name="Blanchard J."/>
            <person name="Woyke T."/>
        </authorList>
    </citation>
    <scope>NUCLEOTIDE SEQUENCE</scope>
    <source>
        <strain evidence="1">HAV1</strain>
    </source>
</reference>
<dbReference type="EMBL" id="MK072265">
    <property type="protein sequence ID" value="AYV81250.1"/>
    <property type="molecule type" value="Genomic_DNA"/>
</dbReference>
<evidence type="ECO:0000313" key="1">
    <source>
        <dbReference type="EMBL" id="AYV81250.1"/>
    </source>
</evidence>
<accession>A0A3G5A297</accession>
<gene>
    <name evidence="1" type="ORF">Harvfovirus23_2</name>
</gene>
<protein>
    <submittedName>
        <fullName evidence="1">Uncharacterized protein</fullName>
    </submittedName>
</protein>